<evidence type="ECO:0000256" key="6">
    <source>
        <dbReference type="ARBA" id="ARBA00022790"/>
    </source>
</evidence>
<evidence type="ECO:0000256" key="7">
    <source>
        <dbReference type="ARBA" id="ARBA00023242"/>
    </source>
</evidence>
<evidence type="ECO:0000259" key="8">
    <source>
        <dbReference type="PROSITE" id="PS50250"/>
    </source>
</evidence>
<evidence type="ECO:0000256" key="2">
    <source>
        <dbReference type="ARBA" id="ARBA00004496"/>
    </source>
</evidence>
<keyword evidence="7" id="KW-0539">Nucleus</keyword>
<organism evidence="9 10">
    <name type="scientific">Trichophyton tonsurans (strain CBS 112818)</name>
    <name type="common">Scalp ringworm fungus</name>
    <dbReference type="NCBI Taxonomy" id="647933"/>
    <lineage>
        <taxon>Eukaryota</taxon>
        <taxon>Fungi</taxon>
        <taxon>Dikarya</taxon>
        <taxon>Ascomycota</taxon>
        <taxon>Pezizomycotina</taxon>
        <taxon>Eurotiomycetes</taxon>
        <taxon>Eurotiomycetidae</taxon>
        <taxon>Onygenales</taxon>
        <taxon>Arthrodermataceae</taxon>
        <taxon>Trichophyton</taxon>
    </lineage>
</organism>
<accession>F2S587</accession>
<comment type="similarity">
    <text evidence="3">Belongs to the CSN3 family.</text>
</comment>
<keyword evidence="6" id="KW-0736">Signalosome</keyword>
<dbReference type="InterPro" id="IPR050756">
    <property type="entry name" value="CSN3"/>
</dbReference>
<name>F2S587_TRIT1</name>
<reference evidence="10" key="1">
    <citation type="journal article" date="2012" name="MBio">
        <title>Comparative genome analysis of Trichophyton rubrum and related dermatophytes reveals candidate genes involved in infection.</title>
        <authorList>
            <person name="Martinez D.A."/>
            <person name="Oliver B.G."/>
            <person name="Graeser Y."/>
            <person name="Goldberg J.M."/>
            <person name="Li W."/>
            <person name="Martinez-Rossi N.M."/>
            <person name="Monod M."/>
            <person name="Shelest E."/>
            <person name="Barton R.C."/>
            <person name="Birch E."/>
            <person name="Brakhage A.A."/>
            <person name="Chen Z."/>
            <person name="Gurr S.J."/>
            <person name="Heiman D."/>
            <person name="Heitman J."/>
            <person name="Kosti I."/>
            <person name="Rossi A."/>
            <person name="Saif S."/>
            <person name="Samalova M."/>
            <person name="Saunders C.W."/>
            <person name="Shea T."/>
            <person name="Summerbell R.C."/>
            <person name="Xu J."/>
            <person name="Young S."/>
            <person name="Zeng Q."/>
            <person name="Birren B.W."/>
            <person name="Cuomo C.A."/>
            <person name="White T.C."/>
        </authorList>
    </citation>
    <scope>NUCLEOTIDE SEQUENCE [LARGE SCALE GENOMIC DNA]</scope>
    <source>
        <strain evidence="10">CBS 112818</strain>
    </source>
</reference>
<dbReference type="OrthoDB" id="29061at2759"/>
<evidence type="ECO:0000313" key="9">
    <source>
        <dbReference type="EMBL" id="EGD98736.1"/>
    </source>
</evidence>
<evidence type="ECO:0000313" key="10">
    <source>
        <dbReference type="Proteomes" id="UP000009172"/>
    </source>
</evidence>
<protein>
    <recommendedName>
        <fullName evidence="4">COP9 signalosome complex subunit 3</fullName>
    </recommendedName>
</protein>
<keyword evidence="10" id="KW-1185">Reference proteome</keyword>
<dbReference type="Pfam" id="PF01399">
    <property type="entry name" value="PCI"/>
    <property type="match status" value="1"/>
</dbReference>
<evidence type="ECO:0000256" key="3">
    <source>
        <dbReference type="ARBA" id="ARBA00007084"/>
    </source>
</evidence>
<dbReference type="InterPro" id="IPR055089">
    <property type="entry name" value="COP9_N"/>
</dbReference>
<dbReference type="Proteomes" id="UP000009172">
    <property type="component" value="Unassembled WGS sequence"/>
</dbReference>
<dbReference type="AlphaFoldDB" id="F2S587"/>
<dbReference type="PANTHER" id="PTHR10758:SF1">
    <property type="entry name" value="COP9 SIGNALOSOME COMPLEX SUBUNIT 3"/>
    <property type="match status" value="1"/>
</dbReference>
<dbReference type="Pfam" id="PF22788">
    <property type="entry name" value="COP9_hel_rpt"/>
    <property type="match status" value="1"/>
</dbReference>
<sequence>MATQLLLSFPPSAEVSDAEYDKTIRSFCVSVKKLSVGALVGPNTSGQGNHLEVLDPAIHSVAYLHVLLACHQISQKSDKSSFQPGGEGWEKALIFFEKFDPVQVRYAGREFTKLVEVIVASASTPPHKPLLAIQPLKNALLRLDPSGSTLTATHTLFVRTCLKANACRAALPVLERPIFHIPTSVDRTYHKRAQILPCVKDQSSSTFITDSSGLAGNITHQTYLEYYLYGAMIYMIRKEWDDALRFLHIVIAARVTNAVSKIMVEAYKKWVLVRLLAKGQASALPRGIPPFAVKIYKSLSRPYEALADIFRDGTLQRLEAEMSVGIDQWDRQDGNAHLVYQLSAAYRRFSILKLEKVFSAISIPEIANRVSYECGSAQELEKYIASLIADGQLNARLVQAADPSGPSVLRFGKDNAGMDVSTEAQLSAALLQEKNRIKAMIDNVARIDVRLELGEDYMEGLVKAQRRAGAKNRNATTFDEDIMATSR</sequence>
<evidence type="ECO:0000256" key="5">
    <source>
        <dbReference type="ARBA" id="ARBA00022490"/>
    </source>
</evidence>
<evidence type="ECO:0000256" key="4">
    <source>
        <dbReference type="ARBA" id="ARBA00014878"/>
    </source>
</evidence>
<dbReference type="InterPro" id="IPR000717">
    <property type="entry name" value="PCI_dom"/>
</dbReference>
<dbReference type="HOGENOM" id="CLU_028825_1_1_1"/>
<dbReference type="GO" id="GO:0006511">
    <property type="term" value="P:ubiquitin-dependent protein catabolic process"/>
    <property type="evidence" value="ECO:0007669"/>
    <property type="project" value="TreeGrafter"/>
</dbReference>
<dbReference type="GO" id="GO:0008180">
    <property type="term" value="C:COP9 signalosome"/>
    <property type="evidence" value="ECO:0007669"/>
    <property type="project" value="UniProtKB-KW"/>
</dbReference>
<gene>
    <name evidence="9" type="ORF">TESG_06013</name>
</gene>
<comment type="subcellular location">
    <subcellularLocation>
        <location evidence="2">Cytoplasm</location>
    </subcellularLocation>
    <subcellularLocation>
        <location evidence="1">Nucleus</location>
    </subcellularLocation>
</comment>
<keyword evidence="5" id="KW-0963">Cytoplasm</keyword>
<dbReference type="GO" id="GO:0005737">
    <property type="term" value="C:cytoplasm"/>
    <property type="evidence" value="ECO:0007669"/>
    <property type="project" value="UniProtKB-SubCell"/>
</dbReference>
<proteinExistence type="inferred from homology"/>
<dbReference type="PANTHER" id="PTHR10758">
    <property type="entry name" value="26S PROTEASOME NON-ATPASE REGULATORY SUBUNIT 3/COP9 SIGNALOSOME COMPLEX SUBUNIT 3"/>
    <property type="match status" value="1"/>
</dbReference>
<dbReference type="PROSITE" id="PS50250">
    <property type="entry name" value="PCI"/>
    <property type="match status" value="1"/>
</dbReference>
<dbReference type="EMBL" id="GG698514">
    <property type="protein sequence ID" value="EGD98736.1"/>
    <property type="molecule type" value="Genomic_DNA"/>
</dbReference>
<evidence type="ECO:0000256" key="1">
    <source>
        <dbReference type="ARBA" id="ARBA00004123"/>
    </source>
</evidence>
<feature type="domain" description="PCI" evidence="8">
    <location>
        <begin position="242"/>
        <end position="411"/>
    </location>
</feature>